<evidence type="ECO:0008006" key="4">
    <source>
        <dbReference type="Google" id="ProtNLM"/>
    </source>
</evidence>
<reference evidence="3" key="1">
    <citation type="submission" date="2015-09" db="EMBL/GenBank/DDBJ databases">
        <authorList>
            <consortium name="Pathogen Informatics"/>
        </authorList>
    </citation>
    <scope>NUCLEOTIDE SEQUENCE [LARGE SCALE GENOMIC DNA]</scope>
    <source>
        <strain evidence="3">Lake Konstanz</strain>
    </source>
</reference>
<dbReference type="VEuPathDB" id="TriTrypDB:BSAL_85130"/>
<gene>
    <name evidence="2" type="ORF">BSAL_85130</name>
</gene>
<accession>A0A0S4J424</accession>
<feature type="signal peptide" evidence="1">
    <location>
        <begin position="1"/>
        <end position="35"/>
    </location>
</feature>
<dbReference type="EMBL" id="CYKH01000996">
    <property type="protein sequence ID" value="CUG76425.1"/>
    <property type="molecule type" value="Genomic_DNA"/>
</dbReference>
<proteinExistence type="predicted"/>
<name>A0A0S4J424_BODSA</name>
<feature type="chain" id="PRO_5006621954" description="Membrane-associated protein" evidence="1">
    <location>
        <begin position="36"/>
        <end position="271"/>
    </location>
</feature>
<keyword evidence="3" id="KW-1185">Reference proteome</keyword>
<evidence type="ECO:0000256" key="1">
    <source>
        <dbReference type="SAM" id="SignalP"/>
    </source>
</evidence>
<evidence type="ECO:0000313" key="2">
    <source>
        <dbReference type="EMBL" id="CUG76425.1"/>
    </source>
</evidence>
<dbReference type="AlphaFoldDB" id="A0A0S4J424"/>
<keyword evidence="1" id="KW-0732">Signal</keyword>
<dbReference type="Proteomes" id="UP000051952">
    <property type="component" value="Unassembled WGS sequence"/>
</dbReference>
<organism evidence="2 3">
    <name type="scientific">Bodo saltans</name>
    <name type="common">Flagellated protozoan</name>
    <dbReference type="NCBI Taxonomy" id="75058"/>
    <lineage>
        <taxon>Eukaryota</taxon>
        <taxon>Discoba</taxon>
        <taxon>Euglenozoa</taxon>
        <taxon>Kinetoplastea</taxon>
        <taxon>Metakinetoplastina</taxon>
        <taxon>Eubodonida</taxon>
        <taxon>Bodonidae</taxon>
        <taxon>Bodo</taxon>
    </lineage>
</organism>
<dbReference type="OrthoDB" id="7250310at2759"/>
<sequence>MRLGRTCIEVRTRELHVPLVISLILVAQVAPSANAACTRYCTSGDTLSGSTCTSTVAASDNCPSGFSPSGGQCVDAGARCSGIISTEWANIGECCYGTKKAPEYTGTTYSCFPADGGPGGFYCVTSSTRGCYASTRTHSSCPSGSSADGNDCVRSLTYTCPSGYTRSGTTCTDTYAASDIIAQGQCNIASPATEGCLWCSAINVCISNATSCPASCLAAGQSLCVMPTSSCQWCSIGVCQNKTASCFLSCLAATVSPSVCAASSTCKYCSP</sequence>
<evidence type="ECO:0000313" key="3">
    <source>
        <dbReference type="Proteomes" id="UP000051952"/>
    </source>
</evidence>
<protein>
    <recommendedName>
        <fullName evidence="4">Membrane-associated protein</fullName>
    </recommendedName>
</protein>
<feature type="non-terminal residue" evidence="2">
    <location>
        <position position="271"/>
    </location>
</feature>